<comment type="caution">
    <text evidence="2">The sequence shown here is derived from an EMBL/GenBank/DDBJ whole genome shotgun (WGS) entry which is preliminary data.</text>
</comment>
<feature type="signal peptide" evidence="1">
    <location>
        <begin position="1"/>
        <end position="28"/>
    </location>
</feature>
<reference evidence="2 3" key="1">
    <citation type="submission" date="2024-07" db="EMBL/GenBank/DDBJ databases">
        <title>Marimonas sp.nov., isolated from tidal-flat sediment.</title>
        <authorList>
            <person name="Jayan J.N."/>
            <person name="Lee S.S."/>
        </authorList>
    </citation>
    <scope>NUCLEOTIDE SEQUENCE [LARGE SCALE GENOMIC DNA]</scope>
    <source>
        <strain evidence="2 3">MJW-29</strain>
    </source>
</reference>
<dbReference type="PROSITE" id="PS51318">
    <property type="entry name" value="TAT"/>
    <property type="match status" value="1"/>
</dbReference>
<dbReference type="PANTHER" id="PTHR43546:SF3">
    <property type="entry name" value="UPF0173 METAL-DEPENDENT HYDROLASE MJ1163"/>
    <property type="match status" value="1"/>
</dbReference>
<evidence type="ECO:0000256" key="1">
    <source>
        <dbReference type="SAM" id="SignalP"/>
    </source>
</evidence>
<dbReference type="InterPro" id="IPR050114">
    <property type="entry name" value="UPF0173_UPF0282_UlaG_hydrolase"/>
</dbReference>
<name>A0ABV3RRH3_9RHOB</name>
<dbReference type="InterPro" id="IPR036866">
    <property type="entry name" value="RibonucZ/Hydroxyglut_hydro"/>
</dbReference>
<feature type="chain" id="PRO_5046632807" evidence="1">
    <location>
        <begin position="29"/>
        <end position="257"/>
    </location>
</feature>
<dbReference type="InterPro" id="IPR006311">
    <property type="entry name" value="TAT_signal"/>
</dbReference>
<dbReference type="Proteomes" id="UP001556098">
    <property type="component" value="Unassembled WGS sequence"/>
</dbReference>
<accession>A0ABV3RRH3</accession>
<dbReference type="Pfam" id="PF13483">
    <property type="entry name" value="Lactamase_B_3"/>
    <property type="match status" value="1"/>
</dbReference>
<evidence type="ECO:0000313" key="3">
    <source>
        <dbReference type="Proteomes" id="UP001556098"/>
    </source>
</evidence>
<gene>
    <name evidence="2" type="ORF">AB2B41_18510</name>
</gene>
<dbReference type="RefSeq" id="WP_367879305.1">
    <property type="nucleotide sequence ID" value="NZ_JBFNXX010000017.1"/>
</dbReference>
<keyword evidence="1" id="KW-0732">Signal</keyword>
<dbReference type="SUPFAM" id="SSF56281">
    <property type="entry name" value="Metallo-hydrolase/oxidoreductase"/>
    <property type="match status" value="1"/>
</dbReference>
<organism evidence="2 3">
    <name type="scientific">Sulfitobacter sediminis</name>
    <dbReference type="NCBI Taxonomy" id="3234186"/>
    <lineage>
        <taxon>Bacteria</taxon>
        <taxon>Pseudomonadati</taxon>
        <taxon>Pseudomonadota</taxon>
        <taxon>Alphaproteobacteria</taxon>
        <taxon>Rhodobacterales</taxon>
        <taxon>Roseobacteraceae</taxon>
        <taxon>Sulfitobacter</taxon>
    </lineage>
</organism>
<dbReference type="EMBL" id="JBFNXX010000017">
    <property type="protein sequence ID" value="MEW9921607.1"/>
    <property type="molecule type" value="Genomic_DNA"/>
</dbReference>
<sequence>MKQTRRHFLVTSAAAAGMITVLPYGAMAAAHASNSFDTPGGKITVHPVAHASFVMETPVGTIYVDPVGDAAQYDDFPAADLILMTHEHGDHYSEETLAALKGESTQMITNPAVMAKLSDGLKPNTAEVANGGTASFNDLSIEAIPAYNITEERLNFHPQGRDNGYVLNFEGFRVYVSGDTEDIPEMRALENIDLAFVCMNLPFTMDANAAASAVSEFAPTYVYPYHYRGRDGGTQDPESFAKMVGGDVTVKLGKWYG</sequence>
<dbReference type="Gene3D" id="3.60.15.10">
    <property type="entry name" value="Ribonuclease Z/Hydroxyacylglutathione hydrolase-like"/>
    <property type="match status" value="1"/>
</dbReference>
<evidence type="ECO:0000313" key="2">
    <source>
        <dbReference type="EMBL" id="MEW9921607.1"/>
    </source>
</evidence>
<keyword evidence="3" id="KW-1185">Reference proteome</keyword>
<protein>
    <submittedName>
        <fullName evidence="2">MBL fold metallo-hydrolase</fullName>
    </submittedName>
</protein>
<proteinExistence type="predicted"/>
<dbReference type="PANTHER" id="PTHR43546">
    <property type="entry name" value="UPF0173 METAL-DEPENDENT HYDROLASE MJ1163-RELATED"/>
    <property type="match status" value="1"/>
</dbReference>